<feature type="transmembrane region" description="Helical" evidence="1">
    <location>
        <begin position="48"/>
        <end position="70"/>
    </location>
</feature>
<sequence>DFEIRKTIIGIHLLSTTLASSLVIEFWIREETLPIVKMYVKNGMDQDFGEYPFCTYIINLLNLPLFELYAF</sequence>
<reference evidence="2" key="1">
    <citation type="submission" date="2023-10" db="EMBL/GenBank/DDBJ databases">
        <title>Genome assembly of Pristionchus species.</title>
        <authorList>
            <person name="Yoshida K."/>
            <person name="Sommer R.J."/>
        </authorList>
    </citation>
    <scope>NUCLEOTIDE SEQUENCE</scope>
    <source>
        <strain evidence="2">RS0144</strain>
    </source>
</reference>
<feature type="non-terminal residue" evidence="2">
    <location>
        <position position="1"/>
    </location>
</feature>
<comment type="caution">
    <text evidence="2">The sequence shown here is derived from an EMBL/GenBank/DDBJ whole genome shotgun (WGS) entry which is preliminary data.</text>
</comment>
<evidence type="ECO:0008006" key="4">
    <source>
        <dbReference type="Google" id="ProtNLM"/>
    </source>
</evidence>
<evidence type="ECO:0000313" key="2">
    <source>
        <dbReference type="EMBL" id="GMS81172.1"/>
    </source>
</evidence>
<name>A0AAV5SEP7_9BILA</name>
<gene>
    <name evidence="2" type="ORF">PENTCL1PPCAC_3347</name>
</gene>
<dbReference type="EMBL" id="BTSX01000001">
    <property type="protein sequence ID" value="GMS81172.1"/>
    <property type="molecule type" value="Genomic_DNA"/>
</dbReference>
<keyword evidence="1" id="KW-0812">Transmembrane</keyword>
<evidence type="ECO:0000313" key="3">
    <source>
        <dbReference type="Proteomes" id="UP001432027"/>
    </source>
</evidence>
<accession>A0AAV5SEP7</accession>
<proteinExistence type="predicted"/>
<keyword evidence="1" id="KW-1133">Transmembrane helix</keyword>
<dbReference type="Proteomes" id="UP001432027">
    <property type="component" value="Unassembled WGS sequence"/>
</dbReference>
<keyword evidence="3" id="KW-1185">Reference proteome</keyword>
<feature type="transmembrane region" description="Helical" evidence="1">
    <location>
        <begin position="7"/>
        <end position="28"/>
    </location>
</feature>
<organism evidence="2 3">
    <name type="scientific">Pristionchus entomophagus</name>
    <dbReference type="NCBI Taxonomy" id="358040"/>
    <lineage>
        <taxon>Eukaryota</taxon>
        <taxon>Metazoa</taxon>
        <taxon>Ecdysozoa</taxon>
        <taxon>Nematoda</taxon>
        <taxon>Chromadorea</taxon>
        <taxon>Rhabditida</taxon>
        <taxon>Rhabditina</taxon>
        <taxon>Diplogasteromorpha</taxon>
        <taxon>Diplogasteroidea</taxon>
        <taxon>Neodiplogasteridae</taxon>
        <taxon>Pristionchus</taxon>
    </lineage>
</organism>
<dbReference type="AlphaFoldDB" id="A0AAV5SEP7"/>
<keyword evidence="1" id="KW-0472">Membrane</keyword>
<protein>
    <recommendedName>
        <fullName evidence="4">G protein-coupled receptor</fullName>
    </recommendedName>
</protein>
<evidence type="ECO:0000256" key="1">
    <source>
        <dbReference type="SAM" id="Phobius"/>
    </source>
</evidence>